<proteinExistence type="inferred from homology"/>
<reference evidence="5 6" key="1">
    <citation type="submission" date="2024-04" db="EMBL/GenBank/DDBJ databases">
        <title>Tritrichomonas musculus Genome.</title>
        <authorList>
            <person name="Alves-Ferreira E."/>
            <person name="Grigg M."/>
            <person name="Lorenzi H."/>
            <person name="Galac M."/>
        </authorList>
    </citation>
    <scope>NUCLEOTIDE SEQUENCE [LARGE SCALE GENOMIC DNA]</scope>
    <source>
        <strain evidence="5 6">EAF2021</strain>
    </source>
</reference>
<evidence type="ECO:0000313" key="6">
    <source>
        <dbReference type="Proteomes" id="UP001470230"/>
    </source>
</evidence>
<dbReference type="InterPro" id="IPR013785">
    <property type="entry name" value="Aldolase_TIM"/>
</dbReference>
<evidence type="ECO:0000256" key="2">
    <source>
        <dbReference type="ARBA" id="ARBA00012708"/>
    </source>
</evidence>
<evidence type="ECO:0000313" key="5">
    <source>
        <dbReference type="EMBL" id="KAK8892989.1"/>
    </source>
</evidence>
<protein>
    <recommendedName>
        <fullName evidence="2">galactinol--sucrose galactosyltransferase</fullName>
        <ecNumber evidence="2">2.4.1.82</ecNumber>
    </recommendedName>
</protein>
<dbReference type="SUPFAM" id="SSF51445">
    <property type="entry name" value="(Trans)glycosidases"/>
    <property type="match status" value="1"/>
</dbReference>
<keyword evidence="6" id="KW-1185">Reference proteome</keyword>
<name>A0ABR2KPA0_9EUKA</name>
<keyword evidence="3" id="KW-0119">Carbohydrate metabolism</keyword>
<comment type="similarity">
    <text evidence="1">Belongs to the glycosyl hydrolases 36 family.</text>
</comment>
<dbReference type="PANTHER" id="PTHR31268:SF32">
    <property type="entry name" value="GALACTINOL--SUCROSE GALACTOSYLTRANSFERASE 2-RELATED"/>
    <property type="match status" value="1"/>
</dbReference>
<evidence type="ECO:0000256" key="4">
    <source>
        <dbReference type="ARBA" id="ARBA00049426"/>
    </source>
</evidence>
<dbReference type="PANTHER" id="PTHR31268">
    <property type="match status" value="1"/>
</dbReference>
<comment type="catalytic activity">
    <reaction evidence="4">
        <text>alpha-D-galactosyl-(1-&gt;3)-1D-myo-inositol + sucrose = raffinose + myo-inositol</text>
        <dbReference type="Rhea" id="RHEA:20161"/>
        <dbReference type="ChEBI" id="CHEBI:16634"/>
        <dbReference type="ChEBI" id="CHEBI:17268"/>
        <dbReference type="ChEBI" id="CHEBI:17505"/>
        <dbReference type="ChEBI" id="CHEBI:17992"/>
        <dbReference type="EC" id="2.4.1.82"/>
    </reaction>
</comment>
<dbReference type="Pfam" id="PF05691">
    <property type="entry name" value="Raffinose_syn"/>
    <property type="match status" value="2"/>
</dbReference>
<dbReference type="EMBL" id="JAPFFF010000004">
    <property type="protein sequence ID" value="KAK8892989.1"/>
    <property type="molecule type" value="Genomic_DNA"/>
</dbReference>
<evidence type="ECO:0000256" key="1">
    <source>
        <dbReference type="ARBA" id="ARBA00007240"/>
    </source>
</evidence>
<organism evidence="5 6">
    <name type="scientific">Tritrichomonas musculus</name>
    <dbReference type="NCBI Taxonomy" id="1915356"/>
    <lineage>
        <taxon>Eukaryota</taxon>
        <taxon>Metamonada</taxon>
        <taxon>Parabasalia</taxon>
        <taxon>Tritrichomonadida</taxon>
        <taxon>Tritrichomonadidae</taxon>
        <taxon>Tritrichomonas</taxon>
    </lineage>
</organism>
<evidence type="ECO:0000256" key="3">
    <source>
        <dbReference type="ARBA" id="ARBA00023277"/>
    </source>
</evidence>
<comment type="caution">
    <text evidence="5">The sequence shown here is derived from an EMBL/GenBank/DDBJ whole genome shotgun (WGS) entry which is preliminary data.</text>
</comment>
<dbReference type="Proteomes" id="UP001470230">
    <property type="component" value="Unassembled WGS sequence"/>
</dbReference>
<gene>
    <name evidence="5" type="ORF">M9Y10_030243</name>
</gene>
<sequence length="679" mass="77844">MLSKENIKLSIDCEKEKHIEIKCSLNGKPGEQSGLSYEFKETNVDGCQIGSLSLYSKQTIFDDVVNLSLEKPIKIYLPFAQKPEKITALYLFKDWWTRPVFVDKSQDIPARTQIAYFKYPNKVVLFIPMVGNEFKSFLNPGTENELYLEMFSNTSSQGRIDNEPVYLISEAPTYLEAVHRAFDYLAKLKNIFKREQRSYPEMFEYLGWCSWDAMKTDVNEKGIREKADEFKNKKVPVRWMLIDDGWFPAKDAMISGFSPDTKKFPHGFKQMINDIKQSGNVKWFGVWHALMGYWSGILPESELAKQEAKYLYKTAKGYLVPSPKNGNKFYYHFNEVLRKEEIDFLKVDGQSSIFIYFEGSIPTPEAARCLNRELELGASLMNGVIINCMGMALENVLGRPTSGISRNSDDFFPEQENGFVEHLLQNAYNSTYHDEIYHCDWDMFWTKHESAVKHSMIRAISGGPIYFSDKVGNTMPKVLEPLVYSDGKILRMNRSAKPTEDCLFVDPLKEGVLKIHNIASWGENRIGGIIAAYNLTNKKQNVSFKVKDIPDIEASERYWIYDSIKKKVLSLGSDESFNDEIEATEFGWYIILPQIENGSCFGLINKYVSFKAVESIDNKENLQVITLHETGTVGWASKKPAKKVSINGVDVTKDVKSNSEFYTVELPENPKKEIVVIEW</sequence>
<dbReference type="InterPro" id="IPR017853">
    <property type="entry name" value="GH"/>
</dbReference>
<dbReference type="Gene3D" id="3.20.20.70">
    <property type="entry name" value="Aldolase class I"/>
    <property type="match status" value="1"/>
</dbReference>
<dbReference type="EC" id="2.4.1.82" evidence="2"/>
<dbReference type="InterPro" id="IPR008811">
    <property type="entry name" value="Glycosyl_hydrolases_36"/>
</dbReference>
<accession>A0ABR2KPA0</accession>